<evidence type="ECO:0000313" key="2">
    <source>
        <dbReference type="EMBL" id="RVU07648.1"/>
    </source>
</evidence>
<organism evidence="2 3">
    <name type="scientific">Novosphingobium umbonatum</name>
    <dbReference type="NCBI Taxonomy" id="1908524"/>
    <lineage>
        <taxon>Bacteria</taxon>
        <taxon>Pseudomonadati</taxon>
        <taxon>Pseudomonadota</taxon>
        <taxon>Alphaproteobacteria</taxon>
        <taxon>Sphingomonadales</taxon>
        <taxon>Sphingomonadaceae</taxon>
        <taxon>Novosphingobium</taxon>
    </lineage>
</organism>
<dbReference type="RefSeq" id="WP_127705209.1">
    <property type="nucleotide sequence ID" value="NZ_SACO01000001.1"/>
</dbReference>
<feature type="signal peptide" evidence="1">
    <location>
        <begin position="1"/>
        <end position="16"/>
    </location>
</feature>
<dbReference type="Proteomes" id="UP000282837">
    <property type="component" value="Unassembled WGS sequence"/>
</dbReference>
<comment type="caution">
    <text evidence="2">The sequence shown here is derived from an EMBL/GenBank/DDBJ whole genome shotgun (WGS) entry which is preliminary data.</text>
</comment>
<evidence type="ECO:0008006" key="4">
    <source>
        <dbReference type="Google" id="ProtNLM"/>
    </source>
</evidence>
<dbReference type="PROSITE" id="PS51257">
    <property type="entry name" value="PROKAR_LIPOPROTEIN"/>
    <property type="match status" value="1"/>
</dbReference>
<feature type="chain" id="PRO_5018693696" description="Lipoprotein" evidence="1">
    <location>
        <begin position="17"/>
        <end position="220"/>
    </location>
</feature>
<dbReference type="AlphaFoldDB" id="A0A3S2UXE9"/>
<evidence type="ECO:0000256" key="1">
    <source>
        <dbReference type="SAM" id="SignalP"/>
    </source>
</evidence>
<protein>
    <recommendedName>
        <fullName evidence="4">Lipoprotein</fullName>
    </recommendedName>
</protein>
<name>A0A3S2UXE9_9SPHN</name>
<dbReference type="EMBL" id="SACO01000001">
    <property type="protein sequence ID" value="RVU07648.1"/>
    <property type="molecule type" value="Genomic_DNA"/>
</dbReference>
<keyword evidence="1" id="KW-0732">Signal</keyword>
<reference evidence="2 3" key="1">
    <citation type="submission" date="2019-01" db="EMBL/GenBank/DDBJ databases">
        <authorList>
            <person name="Chen W.-M."/>
        </authorList>
    </citation>
    <scope>NUCLEOTIDE SEQUENCE [LARGE SCALE GENOMIC DNA]</scope>
    <source>
        <strain evidence="2 3">FSY-9</strain>
    </source>
</reference>
<accession>A0A3S2UXE9</accession>
<evidence type="ECO:0000313" key="3">
    <source>
        <dbReference type="Proteomes" id="UP000282837"/>
    </source>
</evidence>
<sequence>MPLRTRRLIAPVTAMAALVALSGCKSTGELVVDDGVGITAVRSTCPAVGMADYTGDMTLFGPAGASDARAIDVTAAITDLRGTCDPKATPVESKVSFRVVARRTDGRGERTLVLPYFVTVVRGGNVVIAKRLGQATLHFAEGQTRTEAVGSGSAVIDKGEATLDREVRDRLLKKRKAGEADAAIDPLTDPTVRAAINKATFEVLVGFQLTPEQLNYNATR</sequence>
<keyword evidence="3" id="KW-1185">Reference proteome</keyword>
<gene>
    <name evidence="2" type="ORF">EOE18_00730</name>
</gene>
<proteinExistence type="predicted"/>
<dbReference type="OrthoDB" id="7425063at2"/>